<reference evidence="2 3" key="1">
    <citation type="journal article" date="2012" name="Genet. Mol. Biol.">
        <title>Analysis of 16S rRNA and mxaF genes revealing insights into Methylobacterium niche-specific plant association.</title>
        <authorList>
            <person name="Dourado M.N."/>
            <person name="Andreote F.D."/>
            <person name="Dini-Andreote F."/>
            <person name="Conti R."/>
            <person name="Araujo J.M."/>
            <person name="Araujo W.L."/>
        </authorList>
    </citation>
    <scope>NUCLEOTIDE SEQUENCE [LARGE SCALE GENOMIC DNA]</scope>
    <source>
        <strain evidence="2 3">SR1.6/6</strain>
    </source>
</reference>
<feature type="region of interest" description="Disordered" evidence="1">
    <location>
        <begin position="35"/>
        <end position="56"/>
    </location>
</feature>
<name>A0A6B9G3X1_9HYPH</name>
<reference evidence="2 3" key="2">
    <citation type="journal article" date="2013" name="Genome Announc.">
        <title>Draft Genome Sequence of Methylobacterium mesophilicum Strain SR1.6/6, Isolated from Citrus sinensis.</title>
        <authorList>
            <person name="Marinho Almeida D."/>
            <person name="Dini-Andreote F."/>
            <person name="Camargo Neves A.A."/>
            <person name="Juca Ramos R.T."/>
            <person name="Andreote F.D."/>
            <person name="Carneiro A.R."/>
            <person name="Oliveira de Souza Lima A."/>
            <person name="Caracciolo Gomes de Sa P.H."/>
            <person name="Ribeiro Barbosa M.S."/>
            <person name="Araujo W.L."/>
            <person name="Silva A."/>
        </authorList>
    </citation>
    <scope>NUCLEOTIDE SEQUENCE [LARGE SCALE GENOMIC DNA]</scope>
    <source>
        <strain evidence="2 3">SR1.6/6</strain>
    </source>
</reference>
<dbReference type="Proteomes" id="UP000012488">
    <property type="component" value="Chromosome"/>
</dbReference>
<sequence length="75" mass="8348">MIVAGLATVPTEGADRHLERPKPRIQMPAADRWRLRPAEPVTPSTTGSIRGRAEVQAPAERRNVRLVYPALIEPR</sequence>
<dbReference type="AlphaFoldDB" id="A0A6B9G3X1"/>
<evidence type="ECO:0000313" key="3">
    <source>
        <dbReference type="Proteomes" id="UP000012488"/>
    </source>
</evidence>
<protein>
    <submittedName>
        <fullName evidence="2">Uncharacterized protein</fullName>
    </submittedName>
</protein>
<dbReference type="KEGG" id="mmes:MMSR116_13060"/>
<dbReference type="OrthoDB" id="8005133at2"/>
<proteinExistence type="predicted"/>
<dbReference type="EMBL" id="CP043538">
    <property type="protein sequence ID" value="QGY06165.1"/>
    <property type="molecule type" value="Genomic_DNA"/>
</dbReference>
<organism evidence="2 3">
    <name type="scientific">Methylobacterium mesophilicum SR1.6/6</name>
    <dbReference type="NCBI Taxonomy" id="908290"/>
    <lineage>
        <taxon>Bacteria</taxon>
        <taxon>Pseudomonadati</taxon>
        <taxon>Pseudomonadota</taxon>
        <taxon>Alphaproteobacteria</taxon>
        <taxon>Hyphomicrobiales</taxon>
        <taxon>Methylobacteriaceae</taxon>
        <taxon>Methylobacterium</taxon>
    </lineage>
</organism>
<evidence type="ECO:0000313" key="2">
    <source>
        <dbReference type="EMBL" id="QGY06165.1"/>
    </source>
</evidence>
<evidence type="ECO:0000256" key="1">
    <source>
        <dbReference type="SAM" id="MobiDB-lite"/>
    </source>
</evidence>
<gene>
    <name evidence="2" type="ORF">MMSR116_13060</name>
</gene>
<accession>A0A6B9G3X1</accession>
<feature type="region of interest" description="Disordered" evidence="1">
    <location>
        <begin position="1"/>
        <end position="20"/>
    </location>
</feature>